<evidence type="ECO:0000256" key="1">
    <source>
        <dbReference type="ARBA" id="ARBA00004496"/>
    </source>
</evidence>
<dbReference type="GO" id="GO:0005524">
    <property type="term" value="F:ATP binding"/>
    <property type="evidence" value="ECO:0007669"/>
    <property type="project" value="UniProtKB-UniRule"/>
</dbReference>
<reference evidence="21 22" key="1">
    <citation type="journal article" date="2009" name="Int. J. Syst. Evol. Microbiol.">
        <title>Paenibacillus contaminans sp. nov., isolated from a contaminated laboratory plate.</title>
        <authorList>
            <person name="Chou J.H."/>
            <person name="Lee J.H."/>
            <person name="Lin M.C."/>
            <person name="Chang P.S."/>
            <person name="Arun A.B."/>
            <person name="Young C.C."/>
            <person name="Chen W.M."/>
        </authorList>
    </citation>
    <scope>NUCLEOTIDE SEQUENCE [LARGE SCALE GENOMIC DNA]</scope>
    <source>
        <strain evidence="21 22">CKOBP-6</strain>
    </source>
</reference>
<dbReference type="OrthoDB" id="9773948at2"/>
<dbReference type="CDD" id="cd11716">
    <property type="entry name" value="THUMP_ThiI"/>
    <property type="match status" value="1"/>
</dbReference>
<evidence type="ECO:0000256" key="14">
    <source>
        <dbReference type="ARBA" id="ARBA00066827"/>
    </source>
</evidence>
<evidence type="ECO:0000256" key="10">
    <source>
        <dbReference type="ARBA" id="ARBA00050570"/>
    </source>
</evidence>
<evidence type="ECO:0000256" key="4">
    <source>
        <dbReference type="ARBA" id="ARBA00022555"/>
    </source>
</evidence>
<evidence type="ECO:0000256" key="18">
    <source>
        <dbReference type="ARBA" id="ARBA00080570"/>
    </source>
</evidence>
<dbReference type="InterPro" id="IPR049961">
    <property type="entry name" value="ThiI_N"/>
</dbReference>
<dbReference type="InterPro" id="IPR020536">
    <property type="entry name" value="ThiI_AANH"/>
</dbReference>
<proteinExistence type="inferred from homology"/>
<evidence type="ECO:0000256" key="15">
    <source>
        <dbReference type="ARBA" id="ARBA00071867"/>
    </source>
</evidence>
<feature type="binding site" evidence="19">
    <location>
        <position position="266"/>
    </location>
    <ligand>
        <name>ATP</name>
        <dbReference type="ChEBI" id="CHEBI:30616"/>
    </ligand>
</feature>
<dbReference type="UniPathway" id="UPA00060"/>
<keyword evidence="3 19" id="KW-0963">Cytoplasm</keyword>
<dbReference type="HAMAP" id="MF_00021">
    <property type="entry name" value="ThiI"/>
    <property type="match status" value="1"/>
</dbReference>
<dbReference type="PANTHER" id="PTHR43209:SF1">
    <property type="entry name" value="TRNA SULFURTRANSFERASE"/>
    <property type="match status" value="1"/>
</dbReference>
<sequence>MKTDTIIVRLGELTLKGRNRRRFEMQMMHQLKMLVFKAYPRLTSTSEFGRIYLQLNGEPYDGVAEAVAKVFGLTSYSPAASTELTLEAVRAAALEAILAIPVLPKTFRVTVRRANKSFPHATPELLGLIGGHILRAIPEIKVDVHQPEAEVTVDIRSDSAYVFTESHPGSGGYPLGSNGKAVLMLSGGIDSPVAGWLAMRKGLKLEAVHFHSYPFTSERARQKVIDLAQTLSVYSGSLKLHMVSFTDIQTKLKQASVDNLMITLMRRAMLRIVEKIAGQCAAGAIVTGESLGQVASQTLPSLNVIGSAASLPMLRPLIMIDKSEIIRMAEQIGTFELSILPYEDCCTLFLPKSPSTNPNINLVTRIEQSLDWLDEALDEAVKGREVLTINMESNEQTDIAGIDSYF</sequence>
<comment type="pathway">
    <text evidence="2 19">Cofactor biosynthesis; thiamine diphosphate biosynthesis.</text>
</comment>
<dbReference type="Pfam" id="PF22025">
    <property type="entry name" value="ThiI_fer"/>
    <property type="match status" value="1"/>
</dbReference>
<dbReference type="InterPro" id="IPR014729">
    <property type="entry name" value="Rossmann-like_a/b/a_fold"/>
</dbReference>
<keyword evidence="4 19" id="KW-0820">tRNA-binding</keyword>
<dbReference type="GO" id="GO:0009229">
    <property type="term" value="P:thiamine diphosphate biosynthetic process"/>
    <property type="evidence" value="ECO:0007669"/>
    <property type="project" value="UniProtKB-UniRule"/>
</dbReference>
<dbReference type="InterPro" id="IPR004114">
    <property type="entry name" value="THUMP_dom"/>
</dbReference>
<evidence type="ECO:0000313" key="22">
    <source>
        <dbReference type="Proteomes" id="UP000250369"/>
    </source>
</evidence>
<comment type="catalytic activity">
    <reaction evidence="10 19">
        <text>[ThiI sulfur-carrier protein]-S-sulfanyl-L-cysteine + a uridine in tRNA + 2 reduced [2Fe-2S]-[ferredoxin] + ATP + H(+) = [ThiI sulfur-carrier protein]-L-cysteine + a 4-thiouridine in tRNA + 2 oxidized [2Fe-2S]-[ferredoxin] + AMP + diphosphate</text>
        <dbReference type="Rhea" id="RHEA:24176"/>
        <dbReference type="Rhea" id="RHEA-COMP:10000"/>
        <dbReference type="Rhea" id="RHEA-COMP:10001"/>
        <dbReference type="Rhea" id="RHEA-COMP:13337"/>
        <dbReference type="Rhea" id="RHEA-COMP:13338"/>
        <dbReference type="Rhea" id="RHEA-COMP:13339"/>
        <dbReference type="Rhea" id="RHEA-COMP:13340"/>
        <dbReference type="ChEBI" id="CHEBI:15378"/>
        <dbReference type="ChEBI" id="CHEBI:29950"/>
        <dbReference type="ChEBI" id="CHEBI:30616"/>
        <dbReference type="ChEBI" id="CHEBI:33019"/>
        <dbReference type="ChEBI" id="CHEBI:33737"/>
        <dbReference type="ChEBI" id="CHEBI:33738"/>
        <dbReference type="ChEBI" id="CHEBI:61963"/>
        <dbReference type="ChEBI" id="CHEBI:65315"/>
        <dbReference type="ChEBI" id="CHEBI:136798"/>
        <dbReference type="ChEBI" id="CHEBI:456215"/>
        <dbReference type="EC" id="2.8.1.4"/>
    </reaction>
</comment>
<dbReference type="Gene3D" id="3.40.50.620">
    <property type="entry name" value="HUPs"/>
    <property type="match status" value="1"/>
</dbReference>
<dbReference type="GO" id="GO:0009228">
    <property type="term" value="P:thiamine biosynthetic process"/>
    <property type="evidence" value="ECO:0007669"/>
    <property type="project" value="UniProtKB-KW"/>
</dbReference>
<keyword evidence="5 19" id="KW-0808">Transferase</keyword>
<evidence type="ECO:0000256" key="17">
    <source>
        <dbReference type="ARBA" id="ARBA00077849"/>
    </source>
</evidence>
<feature type="binding site" evidence="19">
    <location>
        <begin position="209"/>
        <end position="210"/>
    </location>
    <ligand>
        <name>ATP</name>
        <dbReference type="ChEBI" id="CHEBI:30616"/>
    </ligand>
</feature>
<dbReference type="GO" id="GO:0002937">
    <property type="term" value="P:tRNA 4-thiouridine biosynthesis"/>
    <property type="evidence" value="ECO:0007669"/>
    <property type="project" value="TreeGrafter"/>
</dbReference>
<keyword evidence="22" id="KW-1185">Reference proteome</keyword>
<feature type="binding site" evidence="19">
    <location>
        <position position="297"/>
    </location>
    <ligand>
        <name>ATP</name>
        <dbReference type="ChEBI" id="CHEBI:30616"/>
    </ligand>
</feature>
<keyword evidence="7 19" id="KW-0067">ATP-binding</keyword>
<dbReference type="InterPro" id="IPR050102">
    <property type="entry name" value="tRNA_sulfurtransferase_ThiI"/>
</dbReference>
<keyword evidence="6 19" id="KW-0547">Nucleotide-binding</keyword>
<dbReference type="Pfam" id="PF02568">
    <property type="entry name" value="ThiI"/>
    <property type="match status" value="1"/>
</dbReference>
<evidence type="ECO:0000256" key="5">
    <source>
        <dbReference type="ARBA" id="ARBA00022679"/>
    </source>
</evidence>
<protein>
    <recommendedName>
        <fullName evidence="15 19">Probable tRNA sulfurtransferase</fullName>
        <ecNumber evidence="14 19">2.8.1.4</ecNumber>
    </recommendedName>
    <alternativeName>
        <fullName evidence="16 19">Sulfur carrier protein ThiS sulfurtransferase</fullName>
    </alternativeName>
    <alternativeName>
        <fullName evidence="17 19">Thiamine biosynthesis protein ThiI</fullName>
    </alternativeName>
    <alternativeName>
        <fullName evidence="18 19">tRNA 4-thiouridine synthase</fullName>
    </alternativeName>
</protein>
<gene>
    <name evidence="19" type="primary">thiI</name>
    <name evidence="21" type="ORF">DQG23_06635</name>
</gene>
<comment type="catalytic activity">
    <reaction evidence="11 19">
        <text>[ThiS sulfur-carrier protein]-C-terminal Gly-Gly-AMP + S-sulfanyl-L-cysteinyl-[cysteine desulfurase] + AH2 = [ThiS sulfur-carrier protein]-C-terminal-Gly-aminoethanethioate + L-cysteinyl-[cysteine desulfurase] + A + AMP + 2 H(+)</text>
        <dbReference type="Rhea" id="RHEA:43340"/>
        <dbReference type="Rhea" id="RHEA-COMP:12157"/>
        <dbReference type="Rhea" id="RHEA-COMP:12158"/>
        <dbReference type="Rhea" id="RHEA-COMP:12910"/>
        <dbReference type="Rhea" id="RHEA-COMP:19908"/>
        <dbReference type="ChEBI" id="CHEBI:13193"/>
        <dbReference type="ChEBI" id="CHEBI:15378"/>
        <dbReference type="ChEBI" id="CHEBI:17499"/>
        <dbReference type="ChEBI" id="CHEBI:29950"/>
        <dbReference type="ChEBI" id="CHEBI:61963"/>
        <dbReference type="ChEBI" id="CHEBI:90618"/>
        <dbReference type="ChEBI" id="CHEBI:232372"/>
        <dbReference type="ChEBI" id="CHEBI:456215"/>
    </reaction>
</comment>
<keyword evidence="8 19" id="KW-0694">RNA-binding</keyword>
<dbReference type="Proteomes" id="UP000250369">
    <property type="component" value="Unassembled WGS sequence"/>
</dbReference>
<evidence type="ECO:0000256" key="3">
    <source>
        <dbReference type="ARBA" id="ARBA00022490"/>
    </source>
</evidence>
<dbReference type="SUPFAM" id="SSF52402">
    <property type="entry name" value="Adenine nucleotide alpha hydrolases-like"/>
    <property type="match status" value="1"/>
</dbReference>
<evidence type="ECO:0000313" key="21">
    <source>
        <dbReference type="EMBL" id="RAV21736.1"/>
    </source>
</evidence>
<keyword evidence="9 19" id="KW-0784">Thiamine biosynthesis</keyword>
<evidence type="ECO:0000256" key="8">
    <source>
        <dbReference type="ARBA" id="ARBA00022884"/>
    </source>
</evidence>
<dbReference type="Pfam" id="PF02926">
    <property type="entry name" value="THUMP"/>
    <property type="match status" value="1"/>
</dbReference>
<dbReference type="InterPro" id="IPR049962">
    <property type="entry name" value="THUMP_ThiI"/>
</dbReference>
<evidence type="ECO:0000256" key="11">
    <source>
        <dbReference type="ARBA" id="ARBA00052330"/>
    </source>
</evidence>
<evidence type="ECO:0000256" key="7">
    <source>
        <dbReference type="ARBA" id="ARBA00022840"/>
    </source>
</evidence>
<evidence type="ECO:0000256" key="13">
    <source>
        <dbReference type="ARBA" id="ARBA00061472"/>
    </source>
</evidence>
<dbReference type="GO" id="GO:0004810">
    <property type="term" value="F:CCA tRNA nucleotidyltransferase activity"/>
    <property type="evidence" value="ECO:0007669"/>
    <property type="project" value="InterPro"/>
</dbReference>
<comment type="function">
    <text evidence="12 19">Catalyzes the ATP-dependent transfer of a sulfur to tRNA to produce 4-thiouridine in position 8 of tRNAs, which functions as a near-UV photosensor. Also catalyzes the transfer of sulfur to the sulfur carrier protein ThiS, forming ThiS-thiocarboxylate. This is a step in the synthesis of thiazole, in the thiamine biosynthesis pathway. The sulfur is donated as persulfide by IscS.</text>
</comment>
<dbReference type="NCBIfam" id="TIGR00342">
    <property type="entry name" value="tRNA uracil 4-sulfurtransferase ThiI"/>
    <property type="match status" value="1"/>
</dbReference>
<dbReference type="AlphaFoldDB" id="A0A329MR02"/>
<evidence type="ECO:0000256" key="6">
    <source>
        <dbReference type="ARBA" id="ARBA00022741"/>
    </source>
</evidence>
<evidence type="ECO:0000256" key="16">
    <source>
        <dbReference type="ARBA" id="ARBA00075337"/>
    </source>
</evidence>
<dbReference type="RefSeq" id="WP_113030050.1">
    <property type="nucleotide sequence ID" value="NZ_QMFB01000003.1"/>
</dbReference>
<organism evidence="21 22">
    <name type="scientific">Paenibacillus contaminans</name>
    <dbReference type="NCBI Taxonomy" id="450362"/>
    <lineage>
        <taxon>Bacteria</taxon>
        <taxon>Bacillati</taxon>
        <taxon>Bacillota</taxon>
        <taxon>Bacilli</taxon>
        <taxon>Bacillales</taxon>
        <taxon>Paenibacillaceae</taxon>
        <taxon>Paenibacillus</taxon>
    </lineage>
</organism>
<dbReference type="GO" id="GO:0000049">
    <property type="term" value="F:tRNA binding"/>
    <property type="evidence" value="ECO:0007669"/>
    <property type="project" value="UniProtKB-UniRule"/>
</dbReference>
<dbReference type="SUPFAM" id="SSF143437">
    <property type="entry name" value="THUMP domain-like"/>
    <property type="match status" value="1"/>
</dbReference>
<dbReference type="GO" id="GO:0140741">
    <property type="term" value="F:tRNA-uracil-4 sulfurtransferase activity"/>
    <property type="evidence" value="ECO:0007669"/>
    <property type="project" value="UniProtKB-EC"/>
</dbReference>
<dbReference type="Gene3D" id="3.30.2130.30">
    <property type="match status" value="1"/>
</dbReference>
<dbReference type="EMBL" id="QMFB01000003">
    <property type="protein sequence ID" value="RAV21736.1"/>
    <property type="molecule type" value="Genomic_DNA"/>
</dbReference>
<accession>A0A329MR02</accession>
<feature type="binding site" evidence="19">
    <location>
        <begin position="184"/>
        <end position="185"/>
    </location>
    <ligand>
        <name>ATP</name>
        <dbReference type="ChEBI" id="CHEBI:30616"/>
    </ligand>
</feature>
<name>A0A329MR02_9BACL</name>
<evidence type="ECO:0000256" key="9">
    <source>
        <dbReference type="ARBA" id="ARBA00022977"/>
    </source>
</evidence>
<evidence type="ECO:0000256" key="12">
    <source>
        <dbReference type="ARBA" id="ARBA00058382"/>
    </source>
</evidence>
<evidence type="ECO:0000256" key="19">
    <source>
        <dbReference type="HAMAP-Rule" id="MF_00021"/>
    </source>
</evidence>
<dbReference type="CDD" id="cd01712">
    <property type="entry name" value="PPase_ThiI"/>
    <property type="match status" value="1"/>
</dbReference>
<evidence type="ECO:0000259" key="20">
    <source>
        <dbReference type="PROSITE" id="PS51165"/>
    </source>
</evidence>
<dbReference type="GO" id="GO:0052837">
    <property type="term" value="P:thiazole biosynthetic process"/>
    <property type="evidence" value="ECO:0007669"/>
    <property type="project" value="TreeGrafter"/>
</dbReference>
<comment type="subcellular location">
    <subcellularLocation>
        <location evidence="1 19">Cytoplasm</location>
    </subcellularLocation>
</comment>
<comment type="similarity">
    <text evidence="13 19">Belongs to the ThiI family.</text>
</comment>
<evidence type="ECO:0000256" key="2">
    <source>
        <dbReference type="ARBA" id="ARBA00004948"/>
    </source>
</evidence>
<feature type="binding site" evidence="19">
    <location>
        <position position="288"/>
    </location>
    <ligand>
        <name>ATP</name>
        <dbReference type="ChEBI" id="CHEBI:30616"/>
    </ligand>
</feature>
<dbReference type="SMART" id="SM00981">
    <property type="entry name" value="THUMP"/>
    <property type="match status" value="1"/>
</dbReference>
<dbReference type="PANTHER" id="PTHR43209">
    <property type="entry name" value="TRNA SULFURTRANSFERASE"/>
    <property type="match status" value="1"/>
</dbReference>
<dbReference type="InterPro" id="IPR003720">
    <property type="entry name" value="tRNA_STrfase"/>
</dbReference>
<feature type="domain" description="THUMP" evidence="20">
    <location>
        <begin position="61"/>
        <end position="166"/>
    </location>
</feature>
<dbReference type="PROSITE" id="PS51165">
    <property type="entry name" value="THUMP"/>
    <property type="match status" value="1"/>
</dbReference>
<dbReference type="GO" id="GO:0005829">
    <property type="term" value="C:cytosol"/>
    <property type="evidence" value="ECO:0007669"/>
    <property type="project" value="TreeGrafter"/>
</dbReference>
<dbReference type="FunFam" id="3.40.50.620:FF:000053">
    <property type="entry name" value="Probable tRNA sulfurtransferase"/>
    <property type="match status" value="1"/>
</dbReference>
<dbReference type="EC" id="2.8.1.4" evidence="14 19"/>
<dbReference type="InterPro" id="IPR054173">
    <property type="entry name" value="ThiI_fer"/>
</dbReference>
<comment type="caution">
    <text evidence="21">The sequence shown here is derived from an EMBL/GenBank/DDBJ whole genome shotgun (WGS) entry which is preliminary data.</text>
</comment>